<sequence length="133" mass="15030">MLQGLRERKDPKTEVRTAAQMSVFKNSDTNKWSHSNGVTIKVVMAGYSGFATCKKLKLSGNKGCMLSLQKMIKVLVWVRLCVVLGDALEVEDGCWYFEASKSVQLRRFELQGCRFSHKEVKEQVLVVKSKLKG</sequence>
<dbReference type="EMBL" id="QGKW02000717">
    <property type="protein sequence ID" value="KAF2598268.1"/>
    <property type="molecule type" value="Genomic_DNA"/>
</dbReference>
<organism evidence="1 2">
    <name type="scientific">Brassica cretica</name>
    <name type="common">Mustard</name>
    <dbReference type="NCBI Taxonomy" id="69181"/>
    <lineage>
        <taxon>Eukaryota</taxon>
        <taxon>Viridiplantae</taxon>
        <taxon>Streptophyta</taxon>
        <taxon>Embryophyta</taxon>
        <taxon>Tracheophyta</taxon>
        <taxon>Spermatophyta</taxon>
        <taxon>Magnoliopsida</taxon>
        <taxon>eudicotyledons</taxon>
        <taxon>Gunneridae</taxon>
        <taxon>Pentapetalae</taxon>
        <taxon>rosids</taxon>
        <taxon>malvids</taxon>
        <taxon>Brassicales</taxon>
        <taxon>Brassicaceae</taxon>
        <taxon>Brassiceae</taxon>
        <taxon>Brassica</taxon>
    </lineage>
</organism>
<protein>
    <submittedName>
        <fullName evidence="1">Uncharacterized protein</fullName>
    </submittedName>
</protein>
<name>A0A8S9KYP5_BRACR</name>
<dbReference type="AlphaFoldDB" id="A0A8S9KYP5"/>
<comment type="caution">
    <text evidence="1">The sequence shown here is derived from an EMBL/GenBank/DDBJ whole genome shotgun (WGS) entry which is preliminary data.</text>
</comment>
<evidence type="ECO:0000313" key="2">
    <source>
        <dbReference type="Proteomes" id="UP000712281"/>
    </source>
</evidence>
<reference evidence="1" key="1">
    <citation type="submission" date="2019-12" db="EMBL/GenBank/DDBJ databases">
        <title>Genome sequencing and annotation of Brassica cretica.</title>
        <authorList>
            <person name="Studholme D.J."/>
            <person name="Sarris P.F."/>
        </authorList>
    </citation>
    <scope>NUCLEOTIDE SEQUENCE</scope>
    <source>
        <strain evidence="1">PFS-001/15</strain>
        <tissue evidence="1">Leaf</tissue>
    </source>
</reference>
<accession>A0A8S9KYP5</accession>
<evidence type="ECO:0000313" key="1">
    <source>
        <dbReference type="EMBL" id="KAF2598268.1"/>
    </source>
</evidence>
<gene>
    <name evidence="1" type="ORF">F2Q68_00008581</name>
</gene>
<dbReference type="Proteomes" id="UP000712281">
    <property type="component" value="Unassembled WGS sequence"/>
</dbReference>
<proteinExistence type="predicted"/>